<protein>
    <submittedName>
        <fullName evidence="2">Heme-degrading domain-containing protein</fullName>
    </submittedName>
</protein>
<accession>A0A4Y9S714</accession>
<dbReference type="InterPro" id="IPR005624">
    <property type="entry name" value="PduO/GlcC-like"/>
</dbReference>
<keyword evidence="1" id="KW-0732">Signal</keyword>
<feature type="chain" id="PRO_5021285147" evidence="1">
    <location>
        <begin position="22"/>
        <end position="180"/>
    </location>
</feature>
<keyword evidence="3" id="KW-1185">Reference proteome</keyword>
<dbReference type="AlphaFoldDB" id="A0A4Y9S714"/>
<evidence type="ECO:0000313" key="2">
    <source>
        <dbReference type="EMBL" id="TFW17262.1"/>
    </source>
</evidence>
<dbReference type="SUPFAM" id="SSF143744">
    <property type="entry name" value="GlcG-like"/>
    <property type="match status" value="1"/>
</dbReference>
<dbReference type="PIRSF" id="PIRSF008757">
    <property type="entry name" value="UCP008757"/>
    <property type="match status" value="1"/>
</dbReference>
<dbReference type="Pfam" id="PF03928">
    <property type="entry name" value="HbpS-like"/>
    <property type="match status" value="1"/>
</dbReference>
<comment type="caution">
    <text evidence="2">The sequence shown here is derived from an EMBL/GenBank/DDBJ whole genome shotgun (WGS) entry which is preliminary data.</text>
</comment>
<dbReference type="PANTHER" id="PTHR28255">
    <property type="match status" value="1"/>
</dbReference>
<dbReference type="Proteomes" id="UP000297729">
    <property type="component" value="Unassembled WGS sequence"/>
</dbReference>
<feature type="signal peptide" evidence="1">
    <location>
        <begin position="1"/>
        <end position="21"/>
    </location>
</feature>
<sequence length="180" mass="19344">MKKCLSIPFAILLLLGGGAHAEEPRVELSTLLHQEQVLQFDSFDNDTALALGLKAIELARAGHKTVAVNVTRDGLMLFYYGMQGTNADNANWIRRKSNLVNTTGHSSFYTHNEIKNSGGDFNVIPGLDARDYAAHGGSFPIVVKGQGRIGTITVTGLPGPDDHALVVATLKAYLKVDGEL</sequence>
<dbReference type="InterPro" id="IPR038084">
    <property type="entry name" value="PduO/GlcC-like_sf"/>
</dbReference>
<organism evidence="2 3">
    <name type="scientific">Duganella callida</name>
    <dbReference type="NCBI Taxonomy" id="2561932"/>
    <lineage>
        <taxon>Bacteria</taxon>
        <taxon>Pseudomonadati</taxon>
        <taxon>Pseudomonadota</taxon>
        <taxon>Betaproteobacteria</taxon>
        <taxon>Burkholderiales</taxon>
        <taxon>Oxalobacteraceae</taxon>
        <taxon>Telluria group</taxon>
        <taxon>Duganella</taxon>
    </lineage>
</organism>
<dbReference type="EMBL" id="SPVG01000210">
    <property type="protein sequence ID" value="TFW17262.1"/>
    <property type="molecule type" value="Genomic_DNA"/>
</dbReference>
<proteinExistence type="predicted"/>
<name>A0A4Y9S714_9BURK</name>
<dbReference type="NCBIfam" id="NF002696">
    <property type="entry name" value="PRK02487.1-5"/>
    <property type="match status" value="1"/>
</dbReference>
<dbReference type="Gene3D" id="3.30.450.150">
    <property type="entry name" value="Haem-degrading domain"/>
    <property type="match status" value="1"/>
</dbReference>
<evidence type="ECO:0000256" key="1">
    <source>
        <dbReference type="SAM" id="SignalP"/>
    </source>
</evidence>
<dbReference type="PANTHER" id="PTHR28255:SF1">
    <property type="entry name" value="UPF0303 PROTEIN YBR137W"/>
    <property type="match status" value="1"/>
</dbReference>
<reference evidence="2 3" key="1">
    <citation type="submission" date="2019-03" db="EMBL/GenBank/DDBJ databases">
        <title>Draft Genome Sequence of Duganella callidus sp. nov., a Novel Duganella Species Isolated from Cultivated Soil.</title>
        <authorList>
            <person name="Raths R."/>
            <person name="Peta V."/>
            <person name="Bucking H."/>
        </authorList>
    </citation>
    <scope>NUCLEOTIDE SEQUENCE [LARGE SCALE GENOMIC DNA]</scope>
    <source>
        <strain evidence="2 3">DN04</strain>
    </source>
</reference>
<dbReference type="OrthoDB" id="9815315at2"/>
<gene>
    <name evidence="2" type="ORF">E4L98_21060</name>
</gene>
<dbReference type="RefSeq" id="WP_135203506.1">
    <property type="nucleotide sequence ID" value="NZ_SPVG01000210.1"/>
</dbReference>
<evidence type="ECO:0000313" key="3">
    <source>
        <dbReference type="Proteomes" id="UP000297729"/>
    </source>
</evidence>
<dbReference type="InterPro" id="IPR010371">
    <property type="entry name" value="YBR137W-like"/>
</dbReference>